<accession>F8FHJ4</accession>
<dbReference type="Proteomes" id="UP000006620">
    <property type="component" value="Chromosome"/>
</dbReference>
<dbReference type="AlphaFoldDB" id="F8FHJ4"/>
<name>F8FHJ4_PAEMK</name>
<reference evidence="2" key="1">
    <citation type="submission" date="2011-06" db="EMBL/GenBank/DDBJ databases">
        <title>Complete genome sequence of Paenibacillus mucilaginosus KNP414.</title>
        <authorList>
            <person name="Wang J."/>
            <person name="Hu S."/>
            <person name="Hu X."/>
            <person name="Zhang B."/>
            <person name="Dong D."/>
            <person name="Zhang S."/>
            <person name="Zhao K."/>
            <person name="Wu D."/>
        </authorList>
    </citation>
    <scope>NUCLEOTIDE SEQUENCE [LARGE SCALE GENOMIC DNA]</scope>
    <source>
        <strain evidence="2">KNP414</strain>
    </source>
</reference>
<gene>
    <name evidence="1" type="ordered locus">KNP414_03763</name>
</gene>
<organism evidence="1 2">
    <name type="scientific">Paenibacillus mucilaginosus (strain KNP414)</name>
    <dbReference type="NCBI Taxonomy" id="1036673"/>
    <lineage>
        <taxon>Bacteria</taxon>
        <taxon>Bacillati</taxon>
        <taxon>Bacillota</taxon>
        <taxon>Bacilli</taxon>
        <taxon>Bacillales</taxon>
        <taxon>Paenibacillaceae</taxon>
        <taxon>Paenibacillus</taxon>
    </lineage>
</organism>
<proteinExistence type="predicted"/>
<dbReference type="EMBL" id="CP002869">
    <property type="protein sequence ID" value="AEI42302.1"/>
    <property type="molecule type" value="Genomic_DNA"/>
</dbReference>
<sequence>MANTLIDSDFQRFDSDFHYNDKFYQRFESISQYLEIHSQANCSAFKIVT</sequence>
<dbReference type="KEGG" id="pms:KNP414_03763"/>
<reference evidence="1 2" key="2">
    <citation type="journal article" date="2013" name="Genome Announc.">
        <title>Genome Sequence of Growth-Improving Paenibacillus mucilaginosus Strain KNP414.</title>
        <authorList>
            <person name="Lu J.J."/>
            <person name="Wang J.F."/>
            <person name="Hu X.F."/>
        </authorList>
    </citation>
    <scope>NUCLEOTIDE SEQUENCE [LARGE SCALE GENOMIC DNA]</scope>
    <source>
        <strain evidence="1 2">KNP414</strain>
    </source>
</reference>
<evidence type="ECO:0000313" key="1">
    <source>
        <dbReference type="EMBL" id="AEI42302.1"/>
    </source>
</evidence>
<protein>
    <submittedName>
        <fullName evidence="1">Uncharacterized protein</fullName>
    </submittedName>
</protein>
<evidence type="ECO:0000313" key="2">
    <source>
        <dbReference type="Proteomes" id="UP000006620"/>
    </source>
</evidence>
<dbReference type="HOGENOM" id="CLU_3138571_0_0_9"/>